<dbReference type="SUPFAM" id="SSF52540">
    <property type="entry name" value="P-loop containing nucleoside triphosphate hydrolases"/>
    <property type="match status" value="1"/>
</dbReference>
<feature type="domain" description="NB-ARC" evidence="3">
    <location>
        <begin position="123"/>
        <end position="237"/>
    </location>
</feature>
<dbReference type="InterPro" id="IPR027417">
    <property type="entry name" value="P-loop_NTPase"/>
</dbReference>
<reference evidence="4" key="1">
    <citation type="submission" date="2019-09" db="EMBL/GenBank/DDBJ databases">
        <title>Draft genome information of white flower Hibiscus syriacus.</title>
        <authorList>
            <person name="Kim Y.-M."/>
        </authorList>
    </citation>
    <scope>NUCLEOTIDE SEQUENCE [LARGE SCALE GENOMIC DNA]</scope>
    <source>
        <strain evidence="4">YM2019G1</strain>
    </source>
</reference>
<keyword evidence="2" id="KW-0175">Coiled coil</keyword>
<comment type="caution">
    <text evidence="4">The sequence shown here is derived from an EMBL/GenBank/DDBJ whole genome shotgun (WGS) entry which is preliminary data.</text>
</comment>
<dbReference type="Gene3D" id="3.40.50.300">
    <property type="entry name" value="P-loop containing nucleotide triphosphate hydrolases"/>
    <property type="match status" value="1"/>
</dbReference>
<sequence>MSFDQHMKDLKRKLKELNGTKKDTESIMRTELQPRKKLKAEVQIWLENVERLNGEVQDLDDRIGESSALTRGFHTEDVSKITKEIEELIIQHGKFHGGLVVDNPQWIGQVLSTISLSGEAVKACVKEIWQCLMDDGVRKIGVWGMGGVGKTSMMKVINNQLLKETGKFEIVIWITVSKEVSIVKLQKDIASRIGVEFSGDEDETTRAGMIFETLSQKGRFVMILDDLWEKEVGGLKKLEILKGRFYDWHNLNVYLQACHGREEPRQYIISVGDVLWHAVGKEVRKDIVVCGGNIYSYQIMLPRGIKGLRIWDCNVDCIEEYPLFSRFILSSIGSFSYLKFLHMYDCGNMRKLFSPDCVPLNLQEFRVIRCEQVEEIIASEVEESRNGYHGISSSTIKDIEVVFSTGIEVLIFLNLIMCHHLHLHMHLHLVENLNEITNGVLSRLCRLQYLVVGETLINGKEVGGLKKLEILKGRF</sequence>
<evidence type="ECO:0000313" key="5">
    <source>
        <dbReference type="Proteomes" id="UP000436088"/>
    </source>
</evidence>
<dbReference type="Pfam" id="PF00931">
    <property type="entry name" value="NB-ARC"/>
    <property type="match status" value="1"/>
</dbReference>
<dbReference type="InterPro" id="IPR002182">
    <property type="entry name" value="NB-ARC"/>
</dbReference>
<evidence type="ECO:0000256" key="1">
    <source>
        <dbReference type="ARBA" id="ARBA00022821"/>
    </source>
</evidence>
<gene>
    <name evidence="4" type="ORF">F3Y22_tig00009009pilonHSYRG00376</name>
</gene>
<feature type="coiled-coil region" evidence="2">
    <location>
        <begin position="7"/>
        <end position="62"/>
    </location>
</feature>
<dbReference type="InterPro" id="IPR050905">
    <property type="entry name" value="Plant_NBS-LRR"/>
</dbReference>
<evidence type="ECO:0000313" key="4">
    <source>
        <dbReference type="EMBL" id="KAE8725267.1"/>
    </source>
</evidence>
<organism evidence="4 5">
    <name type="scientific">Hibiscus syriacus</name>
    <name type="common">Rose of Sharon</name>
    <dbReference type="NCBI Taxonomy" id="106335"/>
    <lineage>
        <taxon>Eukaryota</taxon>
        <taxon>Viridiplantae</taxon>
        <taxon>Streptophyta</taxon>
        <taxon>Embryophyta</taxon>
        <taxon>Tracheophyta</taxon>
        <taxon>Spermatophyta</taxon>
        <taxon>Magnoliopsida</taxon>
        <taxon>eudicotyledons</taxon>
        <taxon>Gunneridae</taxon>
        <taxon>Pentapetalae</taxon>
        <taxon>rosids</taxon>
        <taxon>malvids</taxon>
        <taxon>Malvales</taxon>
        <taxon>Malvaceae</taxon>
        <taxon>Malvoideae</taxon>
        <taxon>Hibiscus</taxon>
    </lineage>
</organism>
<dbReference type="AlphaFoldDB" id="A0A6A3C9M3"/>
<keyword evidence="1" id="KW-0611">Plant defense</keyword>
<keyword evidence="5" id="KW-1185">Reference proteome</keyword>
<evidence type="ECO:0000256" key="2">
    <source>
        <dbReference type="SAM" id="Coils"/>
    </source>
</evidence>
<evidence type="ECO:0000259" key="3">
    <source>
        <dbReference type="Pfam" id="PF00931"/>
    </source>
</evidence>
<dbReference type="EMBL" id="VEPZ02000430">
    <property type="protein sequence ID" value="KAE8725267.1"/>
    <property type="molecule type" value="Genomic_DNA"/>
</dbReference>
<dbReference type="PANTHER" id="PTHR33463">
    <property type="entry name" value="NB-ARC DOMAIN-CONTAINING PROTEIN-RELATED"/>
    <property type="match status" value="1"/>
</dbReference>
<protein>
    <recommendedName>
        <fullName evidence="3">NB-ARC domain-containing protein</fullName>
    </recommendedName>
</protein>
<accession>A0A6A3C9M3</accession>
<dbReference type="PRINTS" id="PR00364">
    <property type="entry name" value="DISEASERSIST"/>
</dbReference>
<dbReference type="Proteomes" id="UP000436088">
    <property type="component" value="Unassembled WGS sequence"/>
</dbReference>
<proteinExistence type="predicted"/>
<dbReference type="GO" id="GO:0043531">
    <property type="term" value="F:ADP binding"/>
    <property type="evidence" value="ECO:0007669"/>
    <property type="project" value="InterPro"/>
</dbReference>
<dbReference type="PANTHER" id="PTHR33463:SF187">
    <property type="entry name" value="AND NB-ARC DOMAIN DISEASE RESISTANCE PROTEIN, PUTATIVE-RELATED"/>
    <property type="match status" value="1"/>
</dbReference>
<name>A0A6A3C9M3_HIBSY</name>